<proteinExistence type="predicted"/>
<evidence type="ECO:0000313" key="1">
    <source>
        <dbReference type="EMBL" id="KAG0298007.1"/>
    </source>
</evidence>
<dbReference type="EMBL" id="JAAAIN010002028">
    <property type="protein sequence ID" value="KAG0298007.1"/>
    <property type="molecule type" value="Genomic_DNA"/>
</dbReference>
<reference evidence="1" key="1">
    <citation type="journal article" date="2020" name="Fungal Divers.">
        <title>Resolving the Mortierellaceae phylogeny through synthesis of multi-gene phylogenetics and phylogenomics.</title>
        <authorList>
            <person name="Vandepol N."/>
            <person name="Liber J."/>
            <person name="Desiro A."/>
            <person name="Na H."/>
            <person name="Kennedy M."/>
            <person name="Barry K."/>
            <person name="Grigoriev I.V."/>
            <person name="Miller A.N."/>
            <person name="O'Donnell K."/>
            <person name="Stajich J.E."/>
            <person name="Bonito G."/>
        </authorList>
    </citation>
    <scope>NUCLEOTIDE SEQUENCE</scope>
    <source>
        <strain evidence="1">NVP60</strain>
    </source>
</reference>
<keyword evidence="2" id="KW-1185">Reference proteome</keyword>
<sequence>MTNAVETRQSQISGLSYVGSEIDMAGGITGNEPVKNEGAQPEARITAEDPSVTFHASLITNAQTVTPSVQFLGVAPAAVPAAVTRRLRQYRPGHQESDPDTTAAQASIVDPTRYTASKPATQLALGDMVPISANSCEIYRLEILSGVVHVYGIHIFKKTLHLCTWTVNQRVPLINVLETKYKLTGISGRP</sequence>
<accession>A0A9P6UG16</accession>
<comment type="caution">
    <text evidence="1">The sequence shown here is derived from an EMBL/GenBank/DDBJ whole genome shotgun (WGS) entry which is preliminary data.</text>
</comment>
<evidence type="ECO:0000313" key="2">
    <source>
        <dbReference type="Proteomes" id="UP000823405"/>
    </source>
</evidence>
<protein>
    <submittedName>
        <fullName evidence="1">Uncharacterized protein</fullName>
    </submittedName>
</protein>
<dbReference type="AlphaFoldDB" id="A0A9P6UG16"/>
<dbReference type="Proteomes" id="UP000823405">
    <property type="component" value="Unassembled WGS sequence"/>
</dbReference>
<name>A0A9P6UG16_9FUNG</name>
<organism evidence="1 2">
    <name type="scientific">Linnemannia gamsii</name>
    <dbReference type="NCBI Taxonomy" id="64522"/>
    <lineage>
        <taxon>Eukaryota</taxon>
        <taxon>Fungi</taxon>
        <taxon>Fungi incertae sedis</taxon>
        <taxon>Mucoromycota</taxon>
        <taxon>Mortierellomycotina</taxon>
        <taxon>Mortierellomycetes</taxon>
        <taxon>Mortierellales</taxon>
        <taxon>Mortierellaceae</taxon>
        <taxon>Linnemannia</taxon>
    </lineage>
</organism>
<gene>
    <name evidence="1" type="ORF">BGZ97_004182</name>
</gene>
<dbReference type="OrthoDB" id="10349616at2759"/>